<dbReference type="Proteomes" id="UP000321513">
    <property type="component" value="Unassembled WGS sequence"/>
</dbReference>
<organism evidence="1 2">
    <name type="scientific">Segetibacter aerophilus</name>
    <dbReference type="NCBI Taxonomy" id="670293"/>
    <lineage>
        <taxon>Bacteria</taxon>
        <taxon>Pseudomonadati</taxon>
        <taxon>Bacteroidota</taxon>
        <taxon>Chitinophagia</taxon>
        <taxon>Chitinophagales</taxon>
        <taxon>Chitinophagaceae</taxon>
        <taxon>Segetibacter</taxon>
    </lineage>
</organism>
<name>A0A512BJM7_9BACT</name>
<dbReference type="InterPro" id="IPR008620">
    <property type="entry name" value="FixH"/>
</dbReference>
<keyword evidence="2" id="KW-1185">Reference proteome</keyword>
<dbReference type="EMBL" id="BJYT01000043">
    <property type="protein sequence ID" value="GEO12173.1"/>
    <property type="molecule type" value="Genomic_DNA"/>
</dbReference>
<proteinExistence type="predicted"/>
<gene>
    <name evidence="1" type="ORF">SAE01_46690</name>
</gene>
<dbReference type="OrthoDB" id="1493774at2"/>
<evidence type="ECO:0000313" key="1">
    <source>
        <dbReference type="EMBL" id="GEO12173.1"/>
    </source>
</evidence>
<dbReference type="Pfam" id="PF05751">
    <property type="entry name" value="FixH"/>
    <property type="match status" value="1"/>
</dbReference>
<sequence>MTWGTKILLVFVAFALLMSSLVYMCMKQNFELVSKDYYKDELRYQDKIDGMNNVNKIGNVVILKDGDKVSIQLPKEVQGLALKGEAFFYCTTNSKNDRNIPLEINDEGLMLIDKTKLAKAYYTVKLNWQIGNDQYYTEQNLLID</sequence>
<accession>A0A512BJM7</accession>
<dbReference type="RefSeq" id="WP_147206297.1">
    <property type="nucleotide sequence ID" value="NZ_BJYT01000043.1"/>
</dbReference>
<evidence type="ECO:0000313" key="2">
    <source>
        <dbReference type="Proteomes" id="UP000321513"/>
    </source>
</evidence>
<comment type="caution">
    <text evidence="1">The sequence shown here is derived from an EMBL/GenBank/DDBJ whole genome shotgun (WGS) entry which is preliminary data.</text>
</comment>
<protein>
    <recommendedName>
        <fullName evidence="3">FixH protein</fullName>
    </recommendedName>
</protein>
<evidence type="ECO:0008006" key="3">
    <source>
        <dbReference type="Google" id="ProtNLM"/>
    </source>
</evidence>
<dbReference type="AlphaFoldDB" id="A0A512BJM7"/>
<reference evidence="1 2" key="1">
    <citation type="submission" date="2019-07" db="EMBL/GenBank/DDBJ databases">
        <title>Whole genome shotgun sequence of Segetibacter aerophilus NBRC 106135.</title>
        <authorList>
            <person name="Hosoyama A."/>
            <person name="Uohara A."/>
            <person name="Ohji S."/>
            <person name="Ichikawa N."/>
        </authorList>
    </citation>
    <scope>NUCLEOTIDE SEQUENCE [LARGE SCALE GENOMIC DNA]</scope>
    <source>
        <strain evidence="1 2">NBRC 106135</strain>
    </source>
</reference>